<dbReference type="InterPro" id="IPR044925">
    <property type="entry name" value="His-Me_finger_sf"/>
</dbReference>
<dbReference type="GO" id="GO:0004519">
    <property type="term" value="F:endonuclease activity"/>
    <property type="evidence" value="ECO:0007669"/>
    <property type="project" value="InterPro"/>
</dbReference>
<dbReference type="Gene3D" id="3.90.75.10">
    <property type="entry name" value="Homing Intron 3 (I-ppo) Encoded Endonuclease, Chain A"/>
    <property type="match status" value="1"/>
</dbReference>
<sequence length="234" mass="26471">MDKLDAKYEVTGHDGFPKLSAGAARDIRKRVYNGETQTSLADEYGVAVKTVNHCVLGNTHKDAGGPIRKPNMGRLSPSRIKKVIKLWVNDGFTVSAIASQVGIAGATVLRIVTGRRTRNLPSGYDPDEAYRKRIYNKLVARCREDPVTGCWEWQGSINPYGYGMFTVKRRRTSVHRWMAHFSDAPHLKDFDISTMRARVLRRCGNRTCINPDHLVIKPVAEYRETLWEIESNKP</sequence>
<protein>
    <recommendedName>
        <fullName evidence="3">HNH nuclease domain-containing protein</fullName>
    </recommendedName>
</protein>
<dbReference type="InterPro" id="IPR044930">
    <property type="entry name" value="Homing_endonuclease_His-Me"/>
</dbReference>
<evidence type="ECO:0008006" key="3">
    <source>
        <dbReference type="Google" id="ProtNLM"/>
    </source>
</evidence>
<accession>A0A9D5KA64</accession>
<organism evidence="1 2">
    <name type="scientific">candidate division WOR-3 bacterium</name>
    <dbReference type="NCBI Taxonomy" id="2052148"/>
    <lineage>
        <taxon>Bacteria</taxon>
        <taxon>Bacteria division WOR-3</taxon>
    </lineage>
</organism>
<dbReference type="EMBL" id="WJKJ01000138">
    <property type="protein sequence ID" value="MBD3364405.1"/>
    <property type="molecule type" value="Genomic_DNA"/>
</dbReference>
<dbReference type="AlphaFoldDB" id="A0A9D5KA64"/>
<evidence type="ECO:0000313" key="2">
    <source>
        <dbReference type="Proteomes" id="UP000630660"/>
    </source>
</evidence>
<proteinExistence type="predicted"/>
<dbReference type="Proteomes" id="UP000630660">
    <property type="component" value="Unassembled WGS sequence"/>
</dbReference>
<gene>
    <name evidence="1" type="ORF">GF359_04225</name>
</gene>
<comment type="caution">
    <text evidence="1">The sequence shown here is derived from an EMBL/GenBank/DDBJ whole genome shotgun (WGS) entry which is preliminary data.</text>
</comment>
<dbReference type="SUPFAM" id="SSF54060">
    <property type="entry name" value="His-Me finger endonucleases"/>
    <property type="match status" value="1"/>
</dbReference>
<reference evidence="1" key="1">
    <citation type="submission" date="2019-11" db="EMBL/GenBank/DDBJ databases">
        <title>Microbial mats filling the niche in hypersaline microbial mats.</title>
        <authorList>
            <person name="Wong H.L."/>
            <person name="Macleod F.I."/>
            <person name="White R.A. III"/>
            <person name="Burns B.P."/>
        </authorList>
    </citation>
    <scope>NUCLEOTIDE SEQUENCE</scope>
    <source>
        <strain evidence="1">Bin_327</strain>
    </source>
</reference>
<name>A0A9D5KA64_UNCW3</name>
<evidence type="ECO:0000313" key="1">
    <source>
        <dbReference type="EMBL" id="MBD3364405.1"/>
    </source>
</evidence>